<dbReference type="InterPro" id="IPR029262">
    <property type="entry name" value="RPOL_N"/>
</dbReference>
<dbReference type="STRING" id="10228.B3RXA6"/>
<sequence>ISRLQLGSAIVEIFLRVAKVNVNLMKEKAEEKFIPAFYHVYVFQKQRQVGFIKPHPNVMKLGKFLMETSMLPMLVPSRPWLCHHDGGYVATPAPIMRYREDCFDQDVLLAKSSRKLRSIYDSINYLGSCPWKVNKRVLDKCIECFNETGSDILDIPDPRLIPMPPYPVDPDIEPQEKRRIIELRRQVAKKQREHHSLRMDVLYKLSVAKHFENDIFWLPHNMDFRGRVYPIPPHLSHVGNDLSRSLMLFAIGRPLGTEGFDWIKVHLANVHGQMSKASLTDRINFTESLKNEILDSADNPFTGDKWWQTGEHPWQTLATCMELADVWRCDNPEQYISYFPVHQDGTCNGLQHYAALGRDTLGAEQVNLVSRGIPQDIYSAVARLVEEHRAKDAKKNNFNALWLEGKVSRKVVKQTVMTIVYGVTRVGGREQIARQLERLQELENEERIFTASQYLVRIVFDQLSKMFYSARRIQEWLNDSARQIASAGSLVEWITPLGLPVLQPYRVPVYKEVHFNRVDVKPHVSKQKMAFPPNYIHSLDSTHMMLTSLECQASDTTFVAVHDSFWTHAATVNELNRICRKQFIKLHQEPLLEDLEKFLCAKFDGQL</sequence>
<dbReference type="GO" id="GO:0006390">
    <property type="term" value="P:mitochondrial transcription"/>
    <property type="evidence" value="ECO:0000318"/>
    <property type="project" value="GO_Central"/>
</dbReference>
<dbReference type="Gene3D" id="1.10.1320.10">
    <property type="entry name" value="DNA-directed RNA polymerase, N-terminal domain"/>
    <property type="match status" value="1"/>
</dbReference>
<dbReference type="KEGG" id="tad:TRIADDRAFT_25308"/>
<feature type="non-terminal residue" evidence="11">
    <location>
        <position position="1"/>
    </location>
</feature>
<keyword evidence="12" id="KW-1185">Reference proteome</keyword>
<dbReference type="InterPro" id="IPR043502">
    <property type="entry name" value="DNA/RNA_pol_sf"/>
</dbReference>
<comment type="function">
    <text evidence="9">DNA-dependent RNA polymerase catalyzes the transcription of DNA into RNA using the four ribonucleoside triphosphates as substrates.</text>
</comment>
<protein>
    <recommendedName>
        <fullName evidence="2 9">DNA-directed RNA polymerase</fullName>
        <ecNumber evidence="2 9">2.7.7.6</ecNumber>
    </recommendedName>
</protein>
<feature type="domain" description="DNA-directed RNA polymerase N-terminal" evidence="10">
    <location>
        <begin position="1"/>
        <end position="128"/>
    </location>
</feature>
<accession>B3RXA6</accession>
<dbReference type="EC" id="2.7.7.6" evidence="2 9"/>
<dbReference type="PROSITE" id="PS00900">
    <property type="entry name" value="RNA_POL_PHAGE_1"/>
    <property type="match status" value="1"/>
</dbReference>
<dbReference type="SUPFAM" id="SSF56672">
    <property type="entry name" value="DNA/RNA polymerases"/>
    <property type="match status" value="1"/>
</dbReference>
<comment type="catalytic activity">
    <reaction evidence="8 9">
        <text>RNA(n) + a ribonucleoside 5'-triphosphate = RNA(n+1) + diphosphate</text>
        <dbReference type="Rhea" id="RHEA:21248"/>
        <dbReference type="Rhea" id="RHEA-COMP:14527"/>
        <dbReference type="Rhea" id="RHEA-COMP:17342"/>
        <dbReference type="ChEBI" id="CHEBI:33019"/>
        <dbReference type="ChEBI" id="CHEBI:61557"/>
        <dbReference type="ChEBI" id="CHEBI:140395"/>
        <dbReference type="EC" id="2.7.7.6"/>
    </reaction>
</comment>
<dbReference type="InParanoid" id="B3RXA6"/>
<dbReference type="eggNOG" id="KOG1038">
    <property type="taxonomic scope" value="Eukaryota"/>
</dbReference>
<evidence type="ECO:0000259" key="10">
    <source>
        <dbReference type="SMART" id="SM01311"/>
    </source>
</evidence>
<reference evidence="11 12" key="1">
    <citation type="journal article" date="2008" name="Nature">
        <title>The Trichoplax genome and the nature of placozoans.</title>
        <authorList>
            <person name="Srivastava M."/>
            <person name="Begovic E."/>
            <person name="Chapman J."/>
            <person name="Putnam N.H."/>
            <person name="Hellsten U."/>
            <person name="Kawashima T."/>
            <person name="Kuo A."/>
            <person name="Mitros T."/>
            <person name="Salamov A."/>
            <person name="Carpenter M.L."/>
            <person name="Signorovitch A.Y."/>
            <person name="Moreno M.A."/>
            <person name="Kamm K."/>
            <person name="Grimwood J."/>
            <person name="Schmutz J."/>
            <person name="Shapiro H."/>
            <person name="Grigoriev I.V."/>
            <person name="Buss L.W."/>
            <person name="Schierwater B."/>
            <person name="Dellaporta S.L."/>
            <person name="Rokhsar D.S."/>
        </authorList>
    </citation>
    <scope>NUCLEOTIDE SEQUENCE [LARGE SCALE GENOMIC DNA]</scope>
    <source>
        <strain evidence="11 12">Grell-BS-1999</strain>
    </source>
</reference>
<dbReference type="SMART" id="SM01311">
    <property type="entry name" value="RPOL_N"/>
    <property type="match status" value="1"/>
</dbReference>
<dbReference type="OMA" id="ESETTIC"/>
<dbReference type="PANTHER" id="PTHR10102:SF0">
    <property type="entry name" value="DNA-DIRECTED RNA POLYMERASE, MITOCHONDRIAL"/>
    <property type="match status" value="1"/>
</dbReference>
<dbReference type="GO" id="GO:0001018">
    <property type="term" value="F:mitochondrial promoter sequence-specific DNA binding"/>
    <property type="evidence" value="ECO:0000318"/>
    <property type="project" value="GO_Central"/>
</dbReference>
<keyword evidence="7 9" id="KW-0804">Transcription</keyword>
<dbReference type="InterPro" id="IPR024075">
    <property type="entry name" value="DNA-dir_RNA_pol_helix_hairp_sf"/>
</dbReference>
<dbReference type="FunCoup" id="B3RXA6">
    <property type="interactions" value="1072"/>
</dbReference>
<evidence type="ECO:0000256" key="1">
    <source>
        <dbReference type="ARBA" id="ARBA00009493"/>
    </source>
</evidence>
<evidence type="ECO:0000256" key="4">
    <source>
        <dbReference type="ARBA" id="ARBA00022679"/>
    </source>
</evidence>
<dbReference type="Gene3D" id="1.10.287.260">
    <property type="match status" value="1"/>
</dbReference>
<dbReference type="RefSeq" id="XP_002112274.1">
    <property type="nucleotide sequence ID" value="XM_002112238.1"/>
</dbReference>
<dbReference type="OrthoDB" id="276422at2759"/>
<dbReference type="PROSITE" id="PS00489">
    <property type="entry name" value="RNA_POL_PHAGE_2"/>
    <property type="match status" value="1"/>
</dbReference>
<comment type="similarity">
    <text evidence="1 9">Belongs to the phage and mitochondrial RNA polymerase family.</text>
</comment>
<dbReference type="HOGENOM" id="CLU_003364_3_1_1"/>
<dbReference type="GeneID" id="6753487"/>
<proteinExistence type="inferred from homology"/>
<dbReference type="Proteomes" id="UP000009022">
    <property type="component" value="Unassembled WGS sequence"/>
</dbReference>
<dbReference type="InterPro" id="IPR046950">
    <property type="entry name" value="DNA-dir_Rpol_C_phage-type"/>
</dbReference>
<name>B3RXA6_TRIAD</name>
<dbReference type="InterPro" id="IPR037159">
    <property type="entry name" value="RNA_POL_N_sf"/>
</dbReference>
<dbReference type="Gene3D" id="1.10.150.20">
    <property type="entry name" value="5' to 3' exonuclease, C-terminal subdomain"/>
    <property type="match status" value="1"/>
</dbReference>
<evidence type="ECO:0000256" key="9">
    <source>
        <dbReference type="RuleBase" id="RU003805"/>
    </source>
</evidence>
<evidence type="ECO:0000256" key="8">
    <source>
        <dbReference type="ARBA" id="ARBA00048552"/>
    </source>
</evidence>
<dbReference type="Pfam" id="PF00940">
    <property type="entry name" value="RNA_pol"/>
    <property type="match status" value="1"/>
</dbReference>
<keyword evidence="3 9" id="KW-0240">DNA-directed RNA polymerase</keyword>
<evidence type="ECO:0000256" key="5">
    <source>
        <dbReference type="ARBA" id="ARBA00022695"/>
    </source>
</evidence>
<evidence type="ECO:0000256" key="2">
    <source>
        <dbReference type="ARBA" id="ARBA00012418"/>
    </source>
</evidence>
<evidence type="ECO:0000313" key="11">
    <source>
        <dbReference type="EMBL" id="EDV24384.1"/>
    </source>
</evidence>
<dbReference type="GO" id="GO:0003899">
    <property type="term" value="F:DNA-directed RNA polymerase activity"/>
    <property type="evidence" value="ECO:0000318"/>
    <property type="project" value="GO_Central"/>
</dbReference>
<keyword evidence="4 9" id="KW-0808">Transferase</keyword>
<dbReference type="GO" id="GO:0034245">
    <property type="term" value="C:mitochondrial DNA-directed RNA polymerase complex"/>
    <property type="evidence" value="ECO:0000318"/>
    <property type="project" value="GO_Central"/>
</dbReference>
<dbReference type="PhylomeDB" id="B3RXA6"/>
<evidence type="ECO:0000256" key="3">
    <source>
        <dbReference type="ARBA" id="ARBA00022478"/>
    </source>
</evidence>
<keyword evidence="6" id="KW-0809">Transit peptide</keyword>
<dbReference type="CTD" id="6753487"/>
<gene>
    <name evidence="11" type="ORF">TRIADDRAFT_25308</name>
</gene>
<dbReference type="InterPro" id="IPR002092">
    <property type="entry name" value="DNA-dir_Rpol_phage-type"/>
</dbReference>
<organism evidence="11 12">
    <name type="scientific">Trichoplax adhaerens</name>
    <name type="common">Trichoplax reptans</name>
    <dbReference type="NCBI Taxonomy" id="10228"/>
    <lineage>
        <taxon>Eukaryota</taxon>
        <taxon>Metazoa</taxon>
        <taxon>Placozoa</taxon>
        <taxon>Uniplacotomia</taxon>
        <taxon>Trichoplacea</taxon>
        <taxon>Trichoplacidae</taxon>
        <taxon>Trichoplax</taxon>
    </lineage>
</organism>
<dbReference type="Gene3D" id="1.10.287.280">
    <property type="match status" value="1"/>
</dbReference>
<dbReference type="AlphaFoldDB" id="B3RXA6"/>
<dbReference type="EMBL" id="DS985245">
    <property type="protein sequence ID" value="EDV24384.1"/>
    <property type="molecule type" value="Genomic_DNA"/>
</dbReference>
<evidence type="ECO:0000256" key="6">
    <source>
        <dbReference type="ARBA" id="ARBA00022946"/>
    </source>
</evidence>
<dbReference type="FunFam" id="1.10.287.280:FF:000001">
    <property type="entry name" value="DNA-directed RNA polymerase"/>
    <property type="match status" value="1"/>
</dbReference>
<evidence type="ECO:0000256" key="7">
    <source>
        <dbReference type="ARBA" id="ARBA00023163"/>
    </source>
</evidence>
<dbReference type="PANTHER" id="PTHR10102">
    <property type="entry name" value="DNA-DIRECTED RNA POLYMERASE, MITOCHONDRIAL"/>
    <property type="match status" value="1"/>
</dbReference>
<evidence type="ECO:0000313" key="12">
    <source>
        <dbReference type="Proteomes" id="UP000009022"/>
    </source>
</evidence>
<keyword evidence="5 9" id="KW-0548">Nucleotidyltransferase</keyword>
<dbReference type="Pfam" id="PF14700">
    <property type="entry name" value="RPOL_N"/>
    <property type="match status" value="1"/>
</dbReference>